<organism evidence="1 2">
    <name type="scientific">Pseudonaja textilis</name>
    <name type="common">Eastern brown snake</name>
    <dbReference type="NCBI Taxonomy" id="8673"/>
    <lineage>
        <taxon>Eukaryota</taxon>
        <taxon>Metazoa</taxon>
        <taxon>Chordata</taxon>
        <taxon>Craniata</taxon>
        <taxon>Vertebrata</taxon>
        <taxon>Euteleostomi</taxon>
        <taxon>Lepidosauria</taxon>
        <taxon>Squamata</taxon>
        <taxon>Bifurcata</taxon>
        <taxon>Unidentata</taxon>
        <taxon>Episquamata</taxon>
        <taxon>Toxicofera</taxon>
        <taxon>Serpentes</taxon>
        <taxon>Colubroidea</taxon>
        <taxon>Elapidae</taxon>
        <taxon>Hydrophiinae</taxon>
        <taxon>Pseudonaja</taxon>
    </lineage>
</organism>
<proteinExistence type="predicted"/>
<name>A0A670ZRA0_PSETE</name>
<evidence type="ECO:0000313" key="2">
    <source>
        <dbReference type="Proteomes" id="UP000472273"/>
    </source>
</evidence>
<dbReference type="Ensembl" id="ENSPTXT00000026107.1">
    <property type="protein sequence ID" value="ENSPTXP00000025324.1"/>
    <property type="gene ID" value="ENSPTXG00000017647.1"/>
</dbReference>
<dbReference type="Proteomes" id="UP000472273">
    <property type="component" value="Unplaced"/>
</dbReference>
<keyword evidence="2" id="KW-1185">Reference proteome</keyword>
<reference evidence="1" key="2">
    <citation type="submission" date="2025-09" db="UniProtKB">
        <authorList>
            <consortium name="Ensembl"/>
        </authorList>
    </citation>
    <scope>IDENTIFICATION</scope>
</reference>
<sequence length="91" mass="10350">MHVEKMDSLLWAHVLFSGGIPNCMLLVLCASHSKITSFLFFTSAEAQQCLLFSVSNTRMFPSCLPYRIRPIIYSNNRFSELLRMLTTASSK</sequence>
<dbReference type="AlphaFoldDB" id="A0A670ZRA0"/>
<evidence type="ECO:0000313" key="1">
    <source>
        <dbReference type="Ensembl" id="ENSPTXP00000025324.1"/>
    </source>
</evidence>
<protein>
    <submittedName>
        <fullName evidence="1">Uncharacterized protein</fullName>
    </submittedName>
</protein>
<reference evidence="1" key="1">
    <citation type="submission" date="2025-08" db="UniProtKB">
        <authorList>
            <consortium name="Ensembl"/>
        </authorList>
    </citation>
    <scope>IDENTIFICATION</scope>
</reference>
<accession>A0A670ZRA0</accession>